<organism evidence="1 2">
    <name type="scientific">Faecalibacterium cf. prausnitzii KLE1255</name>
    <dbReference type="NCBI Taxonomy" id="748224"/>
    <lineage>
        <taxon>Bacteria</taxon>
        <taxon>Bacillati</taxon>
        <taxon>Bacillota</taxon>
        <taxon>Clostridia</taxon>
        <taxon>Eubacteriales</taxon>
        <taxon>Oscillospiraceae</taxon>
        <taxon>Faecalibacterium</taxon>
    </lineage>
</organism>
<dbReference type="BioCyc" id="FCF748224-HMP:GTSS-1000-MONOMER"/>
<accession>E2ZMQ6</accession>
<dbReference type="EMBL" id="AECU01000215">
    <property type="protein sequence ID" value="EFQ05552.1"/>
    <property type="molecule type" value="Genomic_DNA"/>
</dbReference>
<comment type="caution">
    <text evidence="1">The sequence shown here is derived from an EMBL/GenBank/DDBJ whole genome shotgun (WGS) entry which is preliminary data.</text>
</comment>
<dbReference type="HOGENOM" id="CLU_3251771_0_0_9"/>
<name>E2ZMQ6_9FIRM</name>
<evidence type="ECO:0000313" key="2">
    <source>
        <dbReference type="Proteomes" id="UP000006028"/>
    </source>
</evidence>
<proteinExistence type="predicted"/>
<protein>
    <submittedName>
        <fullName evidence="1">Uncharacterized protein</fullName>
    </submittedName>
</protein>
<reference evidence="1 2" key="1">
    <citation type="submission" date="2010-08" db="EMBL/GenBank/DDBJ databases">
        <authorList>
            <person name="Weinstock G."/>
            <person name="Sodergren E."/>
            <person name="Clifton S."/>
            <person name="Fulton L."/>
            <person name="Fulton B."/>
            <person name="Courtney L."/>
            <person name="Fronick C."/>
            <person name="Harrison M."/>
            <person name="Strong C."/>
            <person name="Farmer C."/>
            <person name="Delahaunty K."/>
            <person name="Markovic C."/>
            <person name="Hall O."/>
            <person name="Minx P."/>
            <person name="Tomlinson C."/>
            <person name="Mitreva M."/>
            <person name="Hou S."/>
            <person name="Chen J."/>
            <person name="Wollam A."/>
            <person name="Pepin K.H."/>
            <person name="Johnson M."/>
            <person name="Bhonagiri V."/>
            <person name="Zhang X."/>
            <person name="Suruliraj S."/>
            <person name="Warren W."/>
            <person name="Chinwalla A."/>
            <person name="Mardis E.R."/>
            <person name="Wilson R.K."/>
        </authorList>
    </citation>
    <scope>NUCLEOTIDE SEQUENCE [LARGE SCALE GENOMIC DNA]</scope>
    <source>
        <strain evidence="1 2">KLE1255</strain>
    </source>
</reference>
<gene>
    <name evidence="1" type="ORF">HMPREF9436_02983</name>
</gene>
<dbReference type="STRING" id="748224.HMPREF9436_02983"/>
<sequence>MSWFSAGQDKAPVSVLLFQAPALFTLSDLRQAASSKRLPLFE</sequence>
<dbReference type="Proteomes" id="UP000006028">
    <property type="component" value="Unassembled WGS sequence"/>
</dbReference>
<evidence type="ECO:0000313" key="1">
    <source>
        <dbReference type="EMBL" id="EFQ05552.1"/>
    </source>
</evidence>
<dbReference type="AlphaFoldDB" id="E2ZMQ6"/>